<evidence type="ECO:0000313" key="1">
    <source>
        <dbReference type="EMBL" id="SZX71385.1"/>
    </source>
</evidence>
<reference evidence="1 2" key="1">
    <citation type="submission" date="2016-10" db="EMBL/GenBank/DDBJ databases">
        <authorList>
            <person name="Cai Z."/>
        </authorList>
    </citation>
    <scope>NUCLEOTIDE SEQUENCE [LARGE SCALE GENOMIC DNA]</scope>
</reference>
<gene>
    <name evidence="1" type="ORF">BQ4739_LOCUS11537</name>
</gene>
<dbReference type="PANTHER" id="PTHR13593:SF140">
    <property type="entry name" value="PLC-LIKE PHOSPHODIESTERASE"/>
    <property type="match status" value="1"/>
</dbReference>
<dbReference type="Gene3D" id="3.20.20.190">
    <property type="entry name" value="Phosphatidylinositol (PI) phosphodiesterase"/>
    <property type="match status" value="1"/>
</dbReference>
<dbReference type="PROSITE" id="PS50007">
    <property type="entry name" value="PIPLC_X_DOMAIN"/>
    <property type="match status" value="1"/>
</dbReference>
<evidence type="ECO:0000313" key="2">
    <source>
        <dbReference type="Proteomes" id="UP000256970"/>
    </source>
</evidence>
<accession>A0A383W119</accession>
<dbReference type="InterPro" id="IPR017946">
    <property type="entry name" value="PLC-like_Pdiesterase_TIM-brl"/>
</dbReference>
<organism evidence="1 2">
    <name type="scientific">Tetradesmus obliquus</name>
    <name type="common">Green alga</name>
    <name type="synonym">Acutodesmus obliquus</name>
    <dbReference type="NCBI Taxonomy" id="3088"/>
    <lineage>
        <taxon>Eukaryota</taxon>
        <taxon>Viridiplantae</taxon>
        <taxon>Chlorophyta</taxon>
        <taxon>core chlorophytes</taxon>
        <taxon>Chlorophyceae</taxon>
        <taxon>CS clade</taxon>
        <taxon>Sphaeropleales</taxon>
        <taxon>Scenedesmaceae</taxon>
        <taxon>Tetradesmus</taxon>
    </lineage>
</organism>
<dbReference type="AlphaFoldDB" id="A0A383W119"/>
<dbReference type="Pfam" id="PF26146">
    <property type="entry name" value="PI-PLC_X"/>
    <property type="match status" value="1"/>
</dbReference>
<dbReference type="EMBL" id="FNXT01001047">
    <property type="protein sequence ID" value="SZX71385.1"/>
    <property type="molecule type" value="Genomic_DNA"/>
</dbReference>
<keyword evidence="2" id="KW-1185">Reference proteome</keyword>
<protein>
    <recommendedName>
        <fullName evidence="3">Phosphatidylinositol-specific phospholipase C X domain-containing protein</fullName>
    </recommendedName>
</protein>
<dbReference type="SUPFAM" id="SSF51695">
    <property type="entry name" value="PLC-like phosphodiesterases"/>
    <property type="match status" value="1"/>
</dbReference>
<evidence type="ECO:0008006" key="3">
    <source>
        <dbReference type="Google" id="ProtNLM"/>
    </source>
</evidence>
<dbReference type="Proteomes" id="UP000256970">
    <property type="component" value="Unassembled WGS sequence"/>
</dbReference>
<dbReference type="PANTHER" id="PTHR13593">
    <property type="match status" value="1"/>
</dbReference>
<dbReference type="InterPro" id="IPR051057">
    <property type="entry name" value="PI-PLC_domain"/>
</dbReference>
<name>A0A383W119_TETOB</name>
<sequence length="566" mass="58821">MPCCASPTQHNSKRHFFMAIGSVLLAAVALVAIAVPVTGAMKSHQQQLSAAAANLTQAKAEAASREAGCGSTLPEAAAVLQPVPAGTPECNGVPGLCSVPVRLVTFAGTHNSNAIKNREFIAESQQLGFKEQLAAGVRLFDLDFAGPQYGGRLGHCFSCFCSFSANPDDSDPAKVFAAMADFLAANPRDVIVIGMSNINCGDKEEARQQLLQVLAASPLYDHLATTVVTPKTTLGQLVDSKQRALLLFYDQWTSPSGFKVGSKDVPNQPLVRVYGGDTTIDATGAAAIDAELATELLSDISKGFKAAAASVESPWRVLGLFPSTCLSCRNAAQCGPISCAIKVNTEAFVLYKLGKLTTEWLVAQAKAQLVPAFNGYQVDYFGVAGGNRGLPEAAERLNKAAAWMYVQRPAEAPSQGLGNCVWLLDDDAAAGGLACVHHGQQRMESLLGLAAAGSTDGTSSTGNASSGSTSGTAASNPVSRLMYGRRLAAADAATAATAADAVTATTASSSSGRSSRWVLLPANAKLQLQLFEGGKVKRQVIGTPGRLSWVDVGSSADALQVLWPSK</sequence>
<dbReference type="GO" id="GO:0008081">
    <property type="term" value="F:phosphoric diester hydrolase activity"/>
    <property type="evidence" value="ECO:0007669"/>
    <property type="project" value="InterPro"/>
</dbReference>
<dbReference type="GO" id="GO:0006629">
    <property type="term" value="P:lipid metabolic process"/>
    <property type="evidence" value="ECO:0007669"/>
    <property type="project" value="InterPro"/>
</dbReference>
<proteinExistence type="predicted"/>